<dbReference type="InterPro" id="IPR011011">
    <property type="entry name" value="Znf_FYVE_PHD"/>
</dbReference>
<dbReference type="PROSITE" id="PS01359">
    <property type="entry name" value="ZF_PHD_1"/>
    <property type="match status" value="1"/>
</dbReference>
<keyword evidence="4" id="KW-0862">Zinc</keyword>
<feature type="region of interest" description="Disordered" evidence="7">
    <location>
        <begin position="480"/>
        <end position="536"/>
    </location>
</feature>
<dbReference type="GO" id="GO:0008270">
    <property type="term" value="F:zinc ion binding"/>
    <property type="evidence" value="ECO:0007669"/>
    <property type="project" value="UniProtKB-KW"/>
</dbReference>
<protein>
    <recommendedName>
        <fullName evidence="8">PHD-type domain-containing protein</fullName>
    </recommendedName>
</protein>
<feature type="compositionally biased region" description="Low complexity" evidence="7">
    <location>
        <begin position="72"/>
        <end position="86"/>
    </location>
</feature>
<accession>A0A5C3DPG9</accession>
<feature type="compositionally biased region" description="Polar residues" evidence="7">
    <location>
        <begin position="400"/>
        <end position="412"/>
    </location>
</feature>
<feature type="region of interest" description="Disordered" evidence="7">
    <location>
        <begin position="384"/>
        <end position="428"/>
    </location>
</feature>
<dbReference type="SUPFAM" id="SSF57903">
    <property type="entry name" value="FYVE/PHD zinc finger"/>
    <property type="match status" value="1"/>
</dbReference>
<feature type="compositionally biased region" description="Basic and acidic residues" evidence="7">
    <location>
        <begin position="37"/>
        <end position="46"/>
    </location>
</feature>
<evidence type="ECO:0000256" key="1">
    <source>
        <dbReference type="ARBA" id="ARBA00004123"/>
    </source>
</evidence>
<dbReference type="InterPro" id="IPR013083">
    <property type="entry name" value="Znf_RING/FYVE/PHD"/>
</dbReference>
<feature type="compositionally biased region" description="Basic residues" evidence="7">
    <location>
        <begin position="514"/>
        <end position="526"/>
    </location>
</feature>
<proteinExistence type="predicted"/>
<evidence type="ECO:0000256" key="6">
    <source>
        <dbReference type="PROSITE-ProRule" id="PRU00146"/>
    </source>
</evidence>
<dbReference type="CDD" id="cd16039">
    <property type="entry name" value="PHD_SPP1"/>
    <property type="match status" value="1"/>
</dbReference>
<keyword evidence="10" id="KW-1185">Reference proteome</keyword>
<feature type="region of interest" description="Disordered" evidence="7">
    <location>
        <begin position="1"/>
        <end position="196"/>
    </location>
</feature>
<dbReference type="Proteomes" id="UP000324022">
    <property type="component" value="Unassembled WGS sequence"/>
</dbReference>
<dbReference type="EMBL" id="OOIN01000001">
    <property type="protein sequence ID" value="SPO20115.1"/>
    <property type="molecule type" value="Genomic_DNA"/>
</dbReference>
<evidence type="ECO:0000256" key="2">
    <source>
        <dbReference type="ARBA" id="ARBA00022723"/>
    </source>
</evidence>
<feature type="domain" description="PHD-type" evidence="8">
    <location>
        <begin position="210"/>
        <end position="262"/>
    </location>
</feature>
<dbReference type="OrthoDB" id="436852at2759"/>
<evidence type="ECO:0000313" key="10">
    <source>
        <dbReference type="Proteomes" id="UP000324022"/>
    </source>
</evidence>
<organism evidence="9 10">
    <name type="scientific">Ustilago trichophora</name>
    <dbReference type="NCBI Taxonomy" id="86804"/>
    <lineage>
        <taxon>Eukaryota</taxon>
        <taxon>Fungi</taxon>
        <taxon>Dikarya</taxon>
        <taxon>Basidiomycota</taxon>
        <taxon>Ustilaginomycotina</taxon>
        <taxon>Ustilaginomycetes</taxon>
        <taxon>Ustilaginales</taxon>
        <taxon>Ustilaginaceae</taxon>
        <taxon>Ustilago</taxon>
    </lineage>
</organism>
<comment type="subcellular location">
    <subcellularLocation>
        <location evidence="1">Nucleus</location>
    </subcellularLocation>
</comment>
<dbReference type="InterPro" id="IPR001965">
    <property type="entry name" value="Znf_PHD"/>
</dbReference>
<dbReference type="PANTHER" id="PTHR46174">
    <property type="entry name" value="CXXC-TYPE ZINC FINGER PROTEIN 1"/>
    <property type="match status" value="1"/>
</dbReference>
<dbReference type="GO" id="GO:0048188">
    <property type="term" value="C:Set1C/COMPASS complex"/>
    <property type="evidence" value="ECO:0007669"/>
    <property type="project" value="InterPro"/>
</dbReference>
<dbReference type="PANTHER" id="PTHR46174:SF1">
    <property type="entry name" value="CXXC-TYPE ZINC FINGER PROTEIN 1"/>
    <property type="match status" value="1"/>
</dbReference>
<gene>
    <name evidence="9" type="ORF">UTRI_00511_B</name>
</gene>
<evidence type="ECO:0000256" key="7">
    <source>
        <dbReference type="SAM" id="MobiDB-lite"/>
    </source>
</evidence>
<feature type="compositionally biased region" description="Polar residues" evidence="7">
    <location>
        <begin position="487"/>
        <end position="498"/>
    </location>
</feature>
<dbReference type="AlphaFoldDB" id="A0A5C3DPG9"/>
<feature type="compositionally biased region" description="Low complexity" evidence="7">
    <location>
        <begin position="419"/>
        <end position="428"/>
    </location>
</feature>
<dbReference type="Gene3D" id="3.30.40.10">
    <property type="entry name" value="Zinc/RING finger domain, C3HC4 (zinc finger)"/>
    <property type="match status" value="1"/>
</dbReference>
<reference evidence="9 10" key="1">
    <citation type="submission" date="2018-03" db="EMBL/GenBank/DDBJ databases">
        <authorList>
            <person name="Guldener U."/>
        </authorList>
    </citation>
    <scope>NUCLEOTIDE SEQUENCE [LARGE SCALE GENOMIC DNA]</scope>
    <source>
        <strain evidence="9 10">NBRC100155</strain>
    </source>
</reference>
<dbReference type="Pfam" id="PF00628">
    <property type="entry name" value="PHD"/>
    <property type="match status" value="1"/>
</dbReference>
<dbReference type="InterPro" id="IPR019787">
    <property type="entry name" value="Znf_PHD-finger"/>
</dbReference>
<dbReference type="InterPro" id="IPR019786">
    <property type="entry name" value="Zinc_finger_PHD-type_CS"/>
</dbReference>
<feature type="compositionally biased region" description="Low complexity" evidence="7">
    <location>
        <begin position="134"/>
        <end position="168"/>
    </location>
</feature>
<sequence>MQSGEENPIDAPAMEAGVASSSTAVDVDLTPPKKRIKSDQASRRASVDPGSLWDDNAATGSGSLVKAEEVKAGPGAASGTSGGSPAEDVLPRSMAVKSEPGLLDPPASSAAGVSTSPSEADVSSAPPAKKKKVNSTSTSTKKEPSSTISSSNKAKKSSNSAKKASSSAGPLNHSEPTSSRTKAKVEILSPPLTTTTIKAADEEEEEEDNALYCICQRRQDDVEGGMIMCDRCEQWYHYRCMGITEDDAELVDQFICPPCHEVTGESTTYKEACARQGCRRAAMKPFSRFCSDRCGVLAVTANMAALRVEKNKAAVAAFEADRRVAVARKTEGLAERTEKYWGVWEDVLAQEMEGHFGGTASGRRLGLAGTFALMVNGDSQEVTPAVVNGLPNGTAEPAPNGTSAQPSHSPTSAAHRPASTSLQSSSAETSSATSTISITEQLNLVTNQILAVDLEKARLNARLDRLDLRSTLLHLVSDRVPTLPPVGSNTNSSENVNNDQDEDMPDEPTGAAKKGSKKKKSSKSKSKPTADASGPRCGYDARLHWDDFQFDTWAQTEPGVSILSSSTPLDGILDDDEVAEDTVGSGGNRGGRVICGTAKRKCRRHIDWSNLCELALDAEKTSLNADSRMLTQLKLALGLSAERLREELGAVRGLVVVQEAREKQRREERDREVALQAAKSGTRRGALM</sequence>
<dbReference type="InterPro" id="IPR037869">
    <property type="entry name" value="Spp1/CFP1"/>
</dbReference>
<evidence type="ECO:0000313" key="9">
    <source>
        <dbReference type="EMBL" id="SPO20115.1"/>
    </source>
</evidence>
<keyword evidence="2" id="KW-0479">Metal-binding</keyword>
<keyword evidence="3 6" id="KW-0863">Zinc-finger</keyword>
<evidence type="ECO:0000256" key="4">
    <source>
        <dbReference type="ARBA" id="ARBA00022833"/>
    </source>
</evidence>
<dbReference type="PROSITE" id="PS50016">
    <property type="entry name" value="ZF_PHD_2"/>
    <property type="match status" value="1"/>
</dbReference>
<name>A0A5C3DPG9_9BASI</name>
<dbReference type="SMART" id="SM00249">
    <property type="entry name" value="PHD"/>
    <property type="match status" value="1"/>
</dbReference>
<keyword evidence="5" id="KW-0539">Nucleus</keyword>
<evidence type="ECO:0000259" key="8">
    <source>
        <dbReference type="PROSITE" id="PS50016"/>
    </source>
</evidence>
<evidence type="ECO:0000256" key="3">
    <source>
        <dbReference type="ARBA" id="ARBA00022771"/>
    </source>
</evidence>
<dbReference type="GO" id="GO:0045893">
    <property type="term" value="P:positive regulation of DNA-templated transcription"/>
    <property type="evidence" value="ECO:0007669"/>
    <property type="project" value="TreeGrafter"/>
</dbReference>
<evidence type="ECO:0000256" key="5">
    <source>
        <dbReference type="ARBA" id="ARBA00023242"/>
    </source>
</evidence>